<dbReference type="InterPro" id="IPR040256">
    <property type="entry name" value="At4g02000-like"/>
</dbReference>
<sequence length="615" mass="65478">MKKKKKRKNPPPDPENDASHLVASNTDPTLLVRVPHDSRVNVDGVLDQQLQLEVEQWSQWELPTPGNTSSVVPAGLGKLVVAPQPNPGVALSPVLNTIPHGTNGDKTQAVTKIPSVCPISRSVVGSDSIGGSLIAPHLANSMPNALHADGLADAPLAGVSLVFKAGCSGSGSEAKATGSGVPGPKSAGPVLQRVRKAKLRGSGARVGAGNAPMRPNPPTALPTGPEIATPRTVPAGSSPESSKVRPKFSEIIKENRIVGNGLKLQPYDFMENDDDVILDESDEIPFVETWGYCLIGCLTGPFPDRFKVFNGGPYLAFGKTLMLKLVDAGVILGDDLFTSVPTWVLFHDVPLSVWSESGLSKIASKVGIPMYTDKVTKDRTKMSYARCLIDVDVSKPPVLEFGVKISGGRRYIQKVTYECYPDYCCDCKTFGHNVFKCKKNSNEVVNPTVETTVVLPQVVPPKAPVGALTSVINHDKPIPSRASRVKTRSQTRNDPPLKDSSPKASTPSSTVNDQGDLVGYSSKNGKGLKNFGKDKAVISQNQVVSPNYFEVLKTIGGSNCTQDADIVDVQMGDLVPPSTENARQSNEEDEWQHVSRKGHPNGRGGALSSSVPPCG</sequence>
<feature type="compositionally biased region" description="Polar residues" evidence="1">
    <location>
        <begin position="502"/>
        <end position="513"/>
    </location>
</feature>
<dbReference type="PANTHER" id="PTHR31286:SF180">
    <property type="entry name" value="OS10G0362600 PROTEIN"/>
    <property type="match status" value="1"/>
</dbReference>
<feature type="region of interest" description="Disordered" evidence="1">
    <location>
        <begin position="201"/>
        <end position="245"/>
    </location>
</feature>
<reference evidence="2 3" key="1">
    <citation type="submission" date="2024-01" db="EMBL/GenBank/DDBJ databases">
        <title>The complete chloroplast genome sequence of Lithospermum erythrorhizon: insights into the phylogenetic relationship among Boraginaceae species and the maternal lineages of purple gromwells.</title>
        <authorList>
            <person name="Okada T."/>
            <person name="Watanabe K."/>
        </authorList>
    </citation>
    <scope>NUCLEOTIDE SEQUENCE [LARGE SCALE GENOMIC DNA]</scope>
</reference>
<evidence type="ECO:0000313" key="2">
    <source>
        <dbReference type="EMBL" id="GAA0187369.1"/>
    </source>
</evidence>
<dbReference type="AlphaFoldDB" id="A0AAV3S3B8"/>
<evidence type="ECO:0008006" key="4">
    <source>
        <dbReference type="Google" id="ProtNLM"/>
    </source>
</evidence>
<comment type="caution">
    <text evidence="2">The sequence shown here is derived from an EMBL/GenBank/DDBJ whole genome shotgun (WGS) entry which is preliminary data.</text>
</comment>
<accession>A0AAV3S3B8</accession>
<gene>
    <name evidence="2" type="ORF">LIER_34657</name>
</gene>
<dbReference type="PANTHER" id="PTHR31286">
    <property type="entry name" value="GLYCINE-RICH CELL WALL STRUCTURAL PROTEIN 1.8-LIKE"/>
    <property type="match status" value="1"/>
</dbReference>
<organism evidence="2 3">
    <name type="scientific">Lithospermum erythrorhizon</name>
    <name type="common">Purple gromwell</name>
    <name type="synonym">Lithospermum officinale var. erythrorhizon</name>
    <dbReference type="NCBI Taxonomy" id="34254"/>
    <lineage>
        <taxon>Eukaryota</taxon>
        <taxon>Viridiplantae</taxon>
        <taxon>Streptophyta</taxon>
        <taxon>Embryophyta</taxon>
        <taxon>Tracheophyta</taxon>
        <taxon>Spermatophyta</taxon>
        <taxon>Magnoliopsida</taxon>
        <taxon>eudicotyledons</taxon>
        <taxon>Gunneridae</taxon>
        <taxon>Pentapetalae</taxon>
        <taxon>asterids</taxon>
        <taxon>lamiids</taxon>
        <taxon>Boraginales</taxon>
        <taxon>Boraginaceae</taxon>
        <taxon>Boraginoideae</taxon>
        <taxon>Lithospermeae</taxon>
        <taxon>Lithospermum</taxon>
    </lineage>
</organism>
<keyword evidence="3" id="KW-1185">Reference proteome</keyword>
<feature type="region of interest" description="Disordered" evidence="1">
    <location>
        <begin position="1"/>
        <end position="26"/>
    </location>
</feature>
<protein>
    <recommendedName>
        <fullName evidence="4">DUF4283 domain-containing protein</fullName>
    </recommendedName>
</protein>
<feature type="region of interest" description="Disordered" evidence="1">
    <location>
        <begin position="574"/>
        <end position="615"/>
    </location>
</feature>
<dbReference type="EMBL" id="BAABME010014639">
    <property type="protein sequence ID" value="GAA0187369.1"/>
    <property type="molecule type" value="Genomic_DNA"/>
</dbReference>
<feature type="region of interest" description="Disordered" evidence="1">
    <location>
        <begin position="476"/>
        <end position="521"/>
    </location>
</feature>
<evidence type="ECO:0000256" key="1">
    <source>
        <dbReference type="SAM" id="MobiDB-lite"/>
    </source>
</evidence>
<proteinExistence type="predicted"/>
<dbReference type="Proteomes" id="UP001454036">
    <property type="component" value="Unassembled WGS sequence"/>
</dbReference>
<evidence type="ECO:0000313" key="3">
    <source>
        <dbReference type="Proteomes" id="UP001454036"/>
    </source>
</evidence>
<name>A0AAV3S3B8_LITER</name>